<evidence type="ECO:0000256" key="4">
    <source>
        <dbReference type="ARBA" id="ARBA00022679"/>
    </source>
</evidence>
<evidence type="ECO:0000256" key="2">
    <source>
        <dbReference type="ARBA" id="ARBA00022478"/>
    </source>
</evidence>
<dbReference type="GO" id="GO:0000428">
    <property type="term" value="C:DNA-directed RNA polymerase complex"/>
    <property type="evidence" value="ECO:0007669"/>
    <property type="project" value="UniProtKB-KW"/>
</dbReference>
<evidence type="ECO:0000256" key="10">
    <source>
        <dbReference type="ARBA" id="ARBA00031757"/>
    </source>
</evidence>
<evidence type="ECO:0000259" key="12">
    <source>
        <dbReference type="PROSITE" id="PS50011"/>
    </source>
</evidence>
<dbReference type="InterPro" id="IPR000719">
    <property type="entry name" value="Prot_kinase_dom"/>
</dbReference>
<dbReference type="InterPro" id="IPR017441">
    <property type="entry name" value="Protein_kinase_ATP_BS"/>
</dbReference>
<dbReference type="InterPro" id="IPR008193">
    <property type="entry name" value="RNA_pol_Rpb11_13-16kDa_CS"/>
</dbReference>
<dbReference type="EMBL" id="KQ971338">
    <property type="protein sequence ID" value="KYB28052.1"/>
    <property type="molecule type" value="Genomic_DNA"/>
</dbReference>
<keyword evidence="3" id="KW-0723">Serine/threonine-protein kinase</keyword>
<dbReference type="InterPro" id="IPR036603">
    <property type="entry name" value="RBP11-like"/>
</dbReference>
<dbReference type="GO" id="GO:0006351">
    <property type="term" value="P:DNA-templated transcription"/>
    <property type="evidence" value="ECO:0007669"/>
    <property type="project" value="InterPro"/>
</dbReference>
<keyword evidence="6 13" id="KW-0418">Kinase</keyword>
<accession>A0A139WJG5</accession>
<dbReference type="eggNOG" id="KOG0583">
    <property type="taxonomic scope" value="Eukaryota"/>
</dbReference>
<dbReference type="GO" id="GO:0003899">
    <property type="term" value="F:DNA-directed RNA polymerase activity"/>
    <property type="evidence" value="ECO:0007669"/>
    <property type="project" value="InterPro"/>
</dbReference>
<dbReference type="Proteomes" id="UP000007266">
    <property type="component" value="Linkage group 4"/>
</dbReference>
<dbReference type="SUPFAM" id="SSF55257">
    <property type="entry name" value="RBP11-like subunits of RNA polymerase"/>
    <property type="match status" value="1"/>
</dbReference>
<dbReference type="GO" id="GO:0046983">
    <property type="term" value="F:protein dimerization activity"/>
    <property type="evidence" value="ECO:0007669"/>
    <property type="project" value="InterPro"/>
</dbReference>
<dbReference type="CDD" id="cd07029">
    <property type="entry name" value="RNAP_I_III_AC19"/>
    <property type="match status" value="1"/>
</dbReference>
<dbReference type="FunFam" id="1.10.510.10:FF:000943">
    <property type="entry name" value="testis-specific serine/threonine-protein kinase 1"/>
    <property type="match status" value="1"/>
</dbReference>
<reference evidence="13 14" key="1">
    <citation type="journal article" date="2008" name="Nature">
        <title>The genome of the model beetle and pest Tribolium castaneum.</title>
        <authorList>
            <consortium name="Tribolium Genome Sequencing Consortium"/>
            <person name="Richards S."/>
            <person name="Gibbs R.A."/>
            <person name="Weinstock G.M."/>
            <person name="Brown S.J."/>
            <person name="Denell R."/>
            <person name="Beeman R.W."/>
            <person name="Gibbs R."/>
            <person name="Beeman R.W."/>
            <person name="Brown S.J."/>
            <person name="Bucher G."/>
            <person name="Friedrich M."/>
            <person name="Grimmelikhuijzen C.J."/>
            <person name="Klingler M."/>
            <person name="Lorenzen M."/>
            <person name="Richards S."/>
            <person name="Roth S."/>
            <person name="Schroder R."/>
            <person name="Tautz D."/>
            <person name="Zdobnov E.M."/>
            <person name="Muzny D."/>
            <person name="Gibbs R.A."/>
            <person name="Weinstock G.M."/>
            <person name="Attaway T."/>
            <person name="Bell S."/>
            <person name="Buhay C.J."/>
            <person name="Chandrabose M.N."/>
            <person name="Chavez D."/>
            <person name="Clerk-Blankenburg K.P."/>
            <person name="Cree A."/>
            <person name="Dao M."/>
            <person name="Davis C."/>
            <person name="Chacko J."/>
            <person name="Dinh H."/>
            <person name="Dugan-Rocha S."/>
            <person name="Fowler G."/>
            <person name="Garner T.T."/>
            <person name="Garnes J."/>
            <person name="Gnirke A."/>
            <person name="Hawes A."/>
            <person name="Hernandez J."/>
            <person name="Hines S."/>
            <person name="Holder M."/>
            <person name="Hume J."/>
            <person name="Jhangiani S.N."/>
            <person name="Joshi V."/>
            <person name="Khan Z.M."/>
            <person name="Jackson L."/>
            <person name="Kovar C."/>
            <person name="Kowis A."/>
            <person name="Lee S."/>
            <person name="Lewis L.R."/>
            <person name="Margolis J."/>
            <person name="Morgan M."/>
            <person name="Nazareth L.V."/>
            <person name="Nguyen N."/>
            <person name="Okwuonu G."/>
            <person name="Parker D."/>
            <person name="Richards S."/>
            <person name="Ruiz S.J."/>
            <person name="Santibanez J."/>
            <person name="Savard J."/>
            <person name="Scherer S.E."/>
            <person name="Schneider B."/>
            <person name="Sodergren E."/>
            <person name="Tautz D."/>
            <person name="Vattahil S."/>
            <person name="Villasana D."/>
            <person name="White C.S."/>
            <person name="Wright R."/>
            <person name="Park Y."/>
            <person name="Beeman R.W."/>
            <person name="Lord J."/>
            <person name="Oppert B."/>
            <person name="Lorenzen M."/>
            <person name="Brown S."/>
            <person name="Wang L."/>
            <person name="Savard J."/>
            <person name="Tautz D."/>
            <person name="Richards S."/>
            <person name="Weinstock G."/>
            <person name="Gibbs R.A."/>
            <person name="Liu Y."/>
            <person name="Worley K."/>
            <person name="Weinstock G."/>
            <person name="Elsik C.G."/>
            <person name="Reese J.T."/>
            <person name="Elhaik E."/>
            <person name="Landan G."/>
            <person name="Graur D."/>
            <person name="Arensburger P."/>
            <person name="Atkinson P."/>
            <person name="Beeman R.W."/>
            <person name="Beidler J."/>
            <person name="Brown S.J."/>
            <person name="Demuth J.P."/>
            <person name="Drury D.W."/>
            <person name="Du Y.Z."/>
            <person name="Fujiwara H."/>
            <person name="Lorenzen M."/>
            <person name="Maselli V."/>
            <person name="Osanai M."/>
            <person name="Park Y."/>
            <person name="Robertson H.M."/>
            <person name="Tu Z."/>
            <person name="Wang J.J."/>
            <person name="Wang S."/>
            <person name="Richards S."/>
            <person name="Song H."/>
            <person name="Zhang L."/>
            <person name="Sodergren E."/>
            <person name="Werner D."/>
            <person name="Stanke M."/>
            <person name="Morgenstern B."/>
            <person name="Solovyev V."/>
            <person name="Kosarev P."/>
            <person name="Brown G."/>
            <person name="Chen H.C."/>
            <person name="Ermolaeva O."/>
            <person name="Hlavina W."/>
            <person name="Kapustin Y."/>
            <person name="Kiryutin B."/>
            <person name="Kitts P."/>
            <person name="Maglott D."/>
            <person name="Pruitt K."/>
            <person name="Sapojnikov V."/>
            <person name="Souvorov A."/>
            <person name="Mackey A.J."/>
            <person name="Waterhouse R.M."/>
            <person name="Wyder S."/>
            <person name="Zdobnov E.M."/>
            <person name="Zdobnov E.M."/>
            <person name="Wyder S."/>
            <person name="Kriventseva E.V."/>
            <person name="Kadowaki T."/>
            <person name="Bork P."/>
            <person name="Aranda M."/>
            <person name="Bao R."/>
            <person name="Beermann A."/>
            <person name="Berns N."/>
            <person name="Bolognesi R."/>
            <person name="Bonneton F."/>
            <person name="Bopp D."/>
            <person name="Brown S.J."/>
            <person name="Bucher G."/>
            <person name="Butts T."/>
            <person name="Chaumot A."/>
            <person name="Denell R.E."/>
            <person name="Ferrier D.E."/>
            <person name="Friedrich M."/>
            <person name="Gordon C.M."/>
            <person name="Jindra M."/>
            <person name="Klingler M."/>
            <person name="Lan Q."/>
            <person name="Lattorff H.M."/>
            <person name="Laudet V."/>
            <person name="von Levetsow C."/>
            <person name="Liu Z."/>
            <person name="Lutz R."/>
            <person name="Lynch J.A."/>
            <person name="da Fonseca R.N."/>
            <person name="Posnien N."/>
            <person name="Reuter R."/>
            <person name="Roth S."/>
            <person name="Savard J."/>
            <person name="Schinko J.B."/>
            <person name="Schmitt C."/>
            <person name="Schoppmeier M."/>
            <person name="Schroder R."/>
            <person name="Shippy T.D."/>
            <person name="Simonnet F."/>
            <person name="Marques-Souza H."/>
            <person name="Tautz D."/>
            <person name="Tomoyasu Y."/>
            <person name="Trauner J."/>
            <person name="Van der Zee M."/>
            <person name="Vervoort M."/>
            <person name="Wittkopp N."/>
            <person name="Wimmer E.A."/>
            <person name="Yang X."/>
            <person name="Jones A.K."/>
            <person name="Sattelle D.B."/>
            <person name="Ebert P.R."/>
            <person name="Nelson D."/>
            <person name="Scott J.G."/>
            <person name="Beeman R.W."/>
            <person name="Muthukrishnan S."/>
            <person name="Kramer K.J."/>
            <person name="Arakane Y."/>
            <person name="Beeman R.W."/>
            <person name="Zhu Q."/>
            <person name="Hogenkamp D."/>
            <person name="Dixit R."/>
            <person name="Oppert B."/>
            <person name="Jiang H."/>
            <person name="Zou Z."/>
            <person name="Marshall J."/>
            <person name="Elpidina E."/>
            <person name="Vinokurov K."/>
            <person name="Oppert C."/>
            <person name="Zou Z."/>
            <person name="Evans J."/>
            <person name="Lu Z."/>
            <person name="Zhao P."/>
            <person name="Sumathipala N."/>
            <person name="Altincicek B."/>
            <person name="Vilcinskas A."/>
            <person name="Williams M."/>
            <person name="Hultmark D."/>
            <person name="Hetru C."/>
            <person name="Jiang H."/>
            <person name="Grimmelikhuijzen C.J."/>
            <person name="Hauser F."/>
            <person name="Cazzamali G."/>
            <person name="Williamson M."/>
            <person name="Park Y."/>
            <person name="Li B."/>
            <person name="Tanaka Y."/>
            <person name="Predel R."/>
            <person name="Neupert S."/>
            <person name="Schachtner J."/>
            <person name="Verleyen P."/>
            <person name="Raible F."/>
            <person name="Bork P."/>
            <person name="Friedrich M."/>
            <person name="Walden K.K."/>
            <person name="Robertson H.M."/>
            <person name="Angeli S."/>
            <person name="Foret S."/>
            <person name="Bucher G."/>
            <person name="Schuetz S."/>
            <person name="Maleszka R."/>
            <person name="Wimmer E.A."/>
            <person name="Beeman R.W."/>
            <person name="Lorenzen M."/>
            <person name="Tomoyasu Y."/>
            <person name="Miller S.C."/>
            <person name="Grossmann D."/>
            <person name="Bucher G."/>
        </authorList>
    </citation>
    <scope>NUCLEOTIDE SEQUENCE [LARGE SCALE GENOMIC DNA]</scope>
    <source>
        <strain evidence="13 14">Georgia GA2</strain>
    </source>
</reference>
<evidence type="ECO:0000256" key="3">
    <source>
        <dbReference type="ARBA" id="ARBA00022527"/>
    </source>
</evidence>
<dbReference type="Pfam" id="PF00069">
    <property type="entry name" value="Pkinase"/>
    <property type="match status" value="1"/>
</dbReference>
<evidence type="ECO:0000313" key="13">
    <source>
        <dbReference type="EMBL" id="KYB28052.1"/>
    </source>
</evidence>
<dbReference type="HAMAP" id="MF_00261">
    <property type="entry name" value="RNApol_arch_Rpo11"/>
    <property type="match status" value="1"/>
</dbReference>
<gene>
    <name evidence="13" type="primary">AUGUSTUS-3.0.2_31111</name>
    <name evidence="13" type="ORF">TcasGA2_TC031111</name>
</gene>
<keyword evidence="4" id="KW-0808">Transferase</keyword>
<keyword evidence="9" id="KW-0539">Nucleus</keyword>
<evidence type="ECO:0000256" key="7">
    <source>
        <dbReference type="ARBA" id="ARBA00022840"/>
    </source>
</evidence>
<dbReference type="GO" id="GO:0007286">
    <property type="term" value="P:spermatid development"/>
    <property type="evidence" value="ECO:0000318"/>
    <property type="project" value="GO_Central"/>
</dbReference>
<dbReference type="AlphaFoldDB" id="A0A139WJG5"/>
<evidence type="ECO:0000256" key="11">
    <source>
        <dbReference type="PROSITE-ProRule" id="PRU10141"/>
    </source>
</evidence>
<feature type="domain" description="Protein kinase" evidence="12">
    <location>
        <begin position="105"/>
        <end position="372"/>
    </location>
</feature>
<protein>
    <recommendedName>
        <fullName evidence="10">DNA-directed RNA polymerase I subunit D</fullName>
    </recommendedName>
</protein>
<keyword evidence="14" id="KW-1185">Reference proteome</keyword>
<sequence length="447" mass="51178">MPITQLLGTKDTDESCRTFILQGEGHTLGNALRCVISGYPDVEFCAYTVPHPMECSMHLRIQMRSGRAVDALKRGLEDLAALSDHILDEFTREKQNFDSRDELGYRLFKVLGEGSYAKVYLAEYKGTAGDEKNKPRQLACKIVDTTKAPRDFVKKFLPRELDILVKINHPHLIHVHSIFQRKSKYFIFMRYAENGDLLEFILKKGSISEAQSRVWMRQLALAVQYLHDMEIAHRDLKCENALITSNYNLKVSDFGFARYVTDAYGKKLTSDTYCGSLSYAAPEILKGSPYHPKIADIWSLGVVLYIMLNKAMPFDDTNIKRLHEQQMNRQWKFRSKVVDVISSEVKRLMSHLLEPDTSKRWKIEQILASDWFGMDPRLAQLNPAEQAAMVHAQEERKKYMDNLRKKSGPKAIKGDGSKEVSVLKKEVETQETNKLATMSLPSMIAED</sequence>
<dbReference type="InterPro" id="IPR022905">
    <property type="entry name" value="Rpo11-like"/>
</dbReference>
<dbReference type="Gene3D" id="1.10.510.10">
    <property type="entry name" value="Transferase(Phosphotransferase) domain 1"/>
    <property type="match status" value="1"/>
</dbReference>
<dbReference type="PROSITE" id="PS50011">
    <property type="entry name" value="PROTEIN_KINASE_DOM"/>
    <property type="match status" value="1"/>
</dbReference>
<dbReference type="OMA" id="DWIAMDP"/>
<evidence type="ECO:0000256" key="6">
    <source>
        <dbReference type="ARBA" id="ARBA00022777"/>
    </source>
</evidence>
<dbReference type="STRING" id="7070.A0A139WJG5"/>
<evidence type="ECO:0000256" key="9">
    <source>
        <dbReference type="ARBA" id="ARBA00023242"/>
    </source>
</evidence>
<dbReference type="PROSITE" id="PS00107">
    <property type="entry name" value="PROTEIN_KINASE_ATP"/>
    <property type="match status" value="1"/>
</dbReference>
<dbReference type="InterPro" id="IPR009025">
    <property type="entry name" value="RBP11-like_dimer"/>
</dbReference>
<keyword evidence="8" id="KW-0804">Transcription</keyword>
<evidence type="ECO:0000256" key="1">
    <source>
        <dbReference type="ARBA" id="ARBA00004123"/>
    </source>
</evidence>
<proteinExistence type="inferred from homology"/>
<keyword evidence="2" id="KW-0240">DNA-directed RNA polymerase</keyword>
<evidence type="ECO:0000256" key="8">
    <source>
        <dbReference type="ARBA" id="ARBA00023163"/>
    </source>
</evidence>
<dbReference type="Gene3D" id="3.30.1360.10">
    <property type="entry name" value="RNA polymerase, RBP11-like subunit"/>
    <property type="match status" value="1"/>
</dbReference>
<dbReference type="GO" id="GO:0003677">
    <property type="term" value="F:DNA binding"/>
    <property type="evidence" value="ECO:0007669"/>
    <property type="project" value="InterPro"/>
</dbReference>
<dbReference type="GO" id="GO:0004674">
    <property type="term" value="F:protein serine/threonine kinase activity"/>
    <property type="evidence" value="ECO:0000318"/>
    <property type="project" value="GO_Central"/>
</dbReference>
<dbReference type="InParanoid" id="A0A139WJG5"/>
<dbReference type="GO" id="GO:0005524">
    <property type="term" value="F:ATP binding"/>
    <property type="evidence" value="ECO:0007669"/>
    <property type="project" value="UniProtKB-UniRule"/>
</dbReference>
<dbReference type="GO" id="GO:0005634">
    <property type="term" value="C:nucleus"/>
    <property type="evidence" value="ECO:0007669"/>
    <property type="project" value="UniProtKB-SubCell"/>
</dbReference>
<keyword evidence="7 11" id="KW-0067">ATP-binding</keyword>
<dbReference type="PROSITE" id="PS01154">
    <property type="entry name" value="RNA_POL_L_13KD"/>
    <property type="match status" value="1"/>
</dbReference>
<dbReference type="InterPro" id="IPR033898">
    <property type="entry name" value="RNAP_AC19"/>
</dbReference>
<feature type="binding site" evidence="11">
    <location>
        <position position="141"/>
    </location>
    <ligand>
        <name>ATP</name>
        <dbReference type="ChEBI" id="CHEBI:30616"/>
    </ligand>
</feature>
<name>A0A139WJG5_TRICA</name>
<comment type="subcellular location">
    <subcellularLocation>
        <location evidence="1">Nucleus</location>
    </subcellularLocation>
</comment>
<dbReference type="Pfam" id="PF13656">
    <property type="entry name" value="RNA_pol_L_2"/>
    <property type="match status" value="1"/>
</dbReference>
<reference evidence="13 14" key="2">
    <citation type="journal article" date="2010" name="Nucleic Acids Res.">
        <title>BeetleBase in 2010: revisions to provide comprehensive genomic information for Tribolium castaneum.</title>
        <authorList>
            <person name="Kim H.S."/>
            <person name="Murphy T."/>
            <person name="Xia J."/>
            <person name="Caragea D."/>
            <person name="Park Y."/>
            <person name="Beeman R.W."/>
            <person name="Lorenzen M.D."/>
            <person name="Butcher S."/>
            <person name="Manak J.R."/>
            <person name="Brown S.J."/>
        </authorList>
    </citation>
    <scope>NUCLEOTIDE SEQUENCE [LARGE SCALE GENOMIC DNA]</scope>
    <source>
        <strain evidence="13 14">Georgia GA2</strain>
    </source>
</reference>
<dbReference type="CDD" id="cd14080">
    <property type="entry name" value="STKc_TSSK-like"/>
    <property type="match status" value="1"/>
</dbReference>
<evidence type="ECO:0000256" key="5">
    <source>
        <dbReference type="ARBA" id="ARBA00022741"/>
    </source>
</evidence>
<dbReference type="SMART" id="SM00220">
    <property type="entry name" value="S_TKc"/>
    <property type="match status" value="1"/>
</dbReference>
<dbReference type="SUPFAM" id="SSF56112">
    <property type="entry name" value="Protein kinase-like (PK-like)"/>
    <property type="match status" value="1"/>
</dbReference>
<keyword evidence="5 11" id="KW-0547">Nucleotide-binding</keyword>
<dbReference type="PANTHER" id="PTHR24346">
    <property type="entry name" value="MAP/MICROTUBULE AFFINITY-REGULATING KINASE"/>
    <property type="match status" value="1"/>
</dbReference>
<dbReference type="InterPro" id="IPR011009">
    <property type="entry name" value="Kinase-like_dom_sf"/>
</dbReference>
<organism evidence="13 14">
    <name type="scientific">Tribolium castaneum</name>
    <name type="common">Red flour beetle</name>
    <dbReference type="NCBI Taxonomy" id="7070"/>
    <lineage>
        <taxon>Eukaryota</taxon>
        <taxon>Metazoa</taxon>
        <taxon>Ecdysozoa</taxon>
        <taxon>Arthropoda</taxon>
        <taxon>Hexapoda</taxon>
        <taxon>Insecta</taxon>
        <taxon>Pterygota</taxon>
        <taxon>Neoptera</taxon>
        <taxon>Endopterygota</taxon>
        <taxon>Coleoptera</taxon>
        <taxon>Polyphaga</taxon>
        <taxon>Cucujiformia</taxon>
        <taxon>Tenebrionidae</taxon>
        <taxon>Tenebrionidae incertae sedis</taxon>
        <taxon>Tribolium</taxon>
    </lineage>
</organism>
<dbReference type="PANTHER" id="PTHR24346:SF82">
    <property type="entry name" value="KP78A-RELATED"/>
    <property type="match status" value="1"/>
</dbReference>
<evidence type="ECO:0000313" key="14">
    <source>
        <dbReference type="Proteomes" id="UP000007266"/>
    </source>
</evidence>